<evidence type="ECO:0008006" key="4">
    <source>
        <dbReference type="Google" id="ProtNLM"/>
    </source>
</evidence>
<dbReference type="KEGG" id="nhm:NHE_0876"/>
<organism evidence="2 3">
    <name type="scientific">Neorickettsia helminthoeca str. Oregon</name>
    <dbReference type="NCBI Taxonomy" id="1286528"/>
    <lineage>
        <taxon>Bacteria</taxon>
        <taxon>Pseudomonadati</taxon>
        <taxon>Pseudomonadota</taxon>
        <taxon>Alphaproteobacteria</taxon>
        <taxon>Rickettsiales</taxon>
        <taxon>Anaplasmataceae</taxon>
        <taxon>Neorickettsia</taxon>
    </lineage>
</organism>
<proteinExistence type="predicted"/>
<evidence type="ECO:0000256" key="1">
    <source>
        <dbReference type="SAM" id="Coils"/>
    </source>
</evidence>
<feature type="coiled-coil region" evidence="1">
    <location>
        <begin position="11"/>
        <end position="38"/>
    </location>
</feature>
<keyword evidence="1" id="KW-0175">Coiled coil</keyword>
<dbReference type="EMBL" id="CP007481">
    <property type="protein sequence ID" value="AHX11795.1"/>
    <property type="molecule type" value="Genomic_DNA"/>
</dbReference>
<evidence type="ECO:0000313" key="2">
    <source>
        <dbReference type="EMBL" id="AHX11795.1"/>
    </source>
</evidence>
<reference evidence="2 3" key="1">
    <citation type="submission" date="2014-03" db="EMBL/GenBank/DDBJ databases">
        <title>Sequencing and Comparison of Genomes and Transcriptome Profiles of Human Ehrlichiosis Agents.</title>
        <authorList>
            <person name="Lin M."/>
            <person name="Daugherty S.C."/>
            <person name="Nagaraj S."/>
            <person name="Cheng Z."/>
            <person name="Xiong Q."/>
            <person name="Lin F.-Y."/>
            <person name="Sengamalay N."/>
            <person name="Ott S."/>
            <person name="Godinez A."/>
            <person name="Tallon L.J."/>
            <person name="Sadzewicz L."/>
            <person name="Fraser C.M."/>
            <person name="Dunning Hotopp J.C."/>
            <person name="Rikihisa Y."/>
        </authorList>
    </citation>
    <scope>NUCLEOTIDE SEQUENCE [LARGE SCALE GENOMIC DNA]</scope>
    <source>
        <strain evidence="2 3">Oregon</strain>
    </source>
</reference>
<dbReference type="AlphaFoldDB" id="X5HMS6"/>
<sequence length="76" mass="8660">MFLMFRSKFYVQDLSGELSSLAMNVAMLELEVRLLEAEFAYLTTSSRIEGLMSRHLRMEHITPGAIVDATVLYAED</sequence>
<dbReference type="Proteomes" id="UP000023755">
    <property type="component" value="Chromosome"/>
</dbReference>
<protein>
    <recommendedName>
        <fullName evidence="4">Cell division protein FtsL</fullName>
    </recommendedName>
</protein>
<dbReference type="HOGENOM" id="CLU_2650730_0_0_5"/>
<gene>
    <name evidence="2" type="ORF">NHE_0876</name>
</gene>
<name>X5HMS6_9RICK</name>
<evidence type="ECO:0000313" key="3">
    <source>
        <dbReference type="Proteomes" id="UP000023755"/>
    </source>
</evidence>
<accession>X5HMS6</accession>
<keyword evidence="3" id="KW-1185">Reference proteome</keyword>
<dbReference type="STRING" id="1286528.NHE_0876"/>